<organism evidence="2 3">
    <name type="scientific">Dendrobium catenatum</name>
    <dbReference type="NCBI Taxonomy" id="906689"/>
    <lineage>
        <taxon>Eukaryota</taxon>
        <taxon>Viridiplantae</taxon>
        <taxon>Streptophyta</taxon>
        <taxon>Embryophyta</taxon>
        <taxon>Tracheophyta</taxon>
        <taxon>Spermatophyta</taxon>
        <taxon>Magnoliopsida</taxon>
        <taxon>Liliopsida</taxon>
        <taxon>Asparagales</taxon>
        <taxon>Orchidaceae</taxon>
        <taxon>Epidendroideae</taxon>
        <taxon>Malaxideae</taxon>
        <taxon>Dendrobiinae</taxon>
        <taxon>Dendrobium</taxon>
    </lineage>
</organism>
<dbReference type="InterPro" id="IPR000477">
    <property type="entry name" value="RT_dom"/>
</dbReference>
<name>A0A2I0X892_9ASPA</name>
<evidence type="ECO:0000313" key="3">
    <source>
        <dbReference type="Proteomes" id="UP000233837"/>
    </source>
</evidence>
<dbReference type="InterPro" id="IPR053134">
    <property type="entry name" value="RNA-dir_DNA_polymerase"/>
</dbReference>
<reference evidence="2 3" key="1">
    <citation type="journal article" date="2016" name="Sci. Rep.">
        <title>The Dendrobium catenatum Lindl. genome sequence provides insights into polysaccharide synthase, floral development and adaptive evolution.</title>
        <authorList>
            <person name="Zhang G.Q."/>
            <person name="Xu Q."/>
            <person name="Bian C."/>
            <person name="Tsai W.C."/>
            <person name="Yeh C.M."/>
            <person name="Liu K.W."/>
            <person name="Yoshida K."/>
            <person name="Zhang L.S."/>
            <person name="Chang S.B."/>
            <person name="Chen F."/>
            <person name="Shi Y."/>
            <person name="Su Y.Y."/>
            <person name="Zhang Y.Q."/>
            <person name="Chen L.J."/>
            <person name="Yin Y."/>
            <person name="Lin M."/>
            <person name="Huang H."/>
            <person name="Deng H."/>
            <person name="Wang Z.W."/>
            <person name="Zhu S.L."/>
            <person name="Zhao X."/>
            <person name="Deng C."/>
            <person name="Niu S.C."/>
            <person name="Huang J."/>
            <person name="Wang M."/>
            <person name="Liu G.H."/>
            <person name="Yang H.J."/>
            <person name="Xiao X.J."/>
            <person name="Hsiao Y.Y."/>
            <person name="Wu W.L."/>
            <person name="Chen Y.Y."/>
            <person name="Mitsuda N."/>
            <person name="Ohme-Takagi M."/>
            <person name="Luo Y.B."/>
            <person name="Van de Peer Y."/>
            <person name="Liu Z.J."/>
        </authorList>
    </citation>
    <scope>NUCLEOTIDE SEQUENCE [LARGE SCALE GENOMIC DNA]</scope>
    <source>
        <tissue evidence="2">The whole plant</tissue>
    </source>
</reference>
<sequence length="132" mass="15679">MDLMNRVFKDYLDQFAIVFIDDILVYSTSEEEQDRHLRSVLETLKQHQLYAKQRRWLELIKDYDLTIQYQSGKANIVADALSMKSSGLSCVQLTSDEYMIRDMKSGGDFLYWFGFWYYDSDDYSVLFGREDS</sequence>
<protein>
    <recommendedName>
        <fullName evidence="1">Reverse transcriptase domain-containing protein</fullName>
    </recommendedName>
</protein>
<dbReference type="Pfam" id="PF00078">
    <property type="entry name" value="RVT_1"/>
    <property type="match status" value="1"/>
</dbReference>
<dbReference type="PANTHER" id="PTHR24559">
    <property type="entry name" value="TRANSPOSON TY3-I GAG-POL POLYPROTEIN"/>
    <property type="match status" value="1"/>
</dbReference>
<keyword evidence="3" id="KW-1185">Reference proteome</keyword>
<accession>A0A2I0X892</accession>
<reference evidence="2 3" key="2">
    <citation type="journal article" date="2017" name="Nature">
        <title>The Apostasia genome and the evolution of orchids.</title>
        <authorList>
            <person name="Zhang G.Q."/>
            <person name="Liu K.W."/>
            <person name="Li Z."/>
            <person name="Lohaus R."/>
            <person name="Hsiao Y.Y."/>
            <person name="Niu S.C."/>
            <person name="Wang J.Y."/>
            <person name="Lin Y.C."/>
            <person name="Xu Q."/>
            <person name="Chen L.J."/>
            <person name="Yoshida K."/>
            <person name="Fujiwara S."/>
            <person name="Wang Z.W."/>
            <person name="Zhang Y.Q."/>
            <person name="Mitsuda N."/>
            <person name="Wang M."/>
            <person name="Liu G.H."/>
            <person name="Pecoraro L."/>
            <person name="Huang H.X."/>
            <person name="Xiao X.J."/>
            <person name="Lin M."/>
            <person name="Wu X.Y."/>
            <person name="Wu W.L."/>
            <person name="Chen Y.Y."/>
            <person name="Chang S.B."/>
            <person name="Sakamoto S."/>
            <person name="Ohme-Takagi M."/>
            <person name="Yagi M."/>
            <person name="Zeng S.J."/>
            <person name="Shen C.Y."/>
            <person name="Yeh C.M."/>
            <person name="Luo Y.B."/>
            <person name="Tsai W.C."/>
            <person name="Van de Peer Y."/>
            <person name="Liu Z.J."/>
        </authorList>
    </citation>
    <scope>NUCLEOTIDE SEQUENCE [LARGE SCALE GENOMIC DNA]</scope>
    <source>
        <tissue evidence="2">The whole plant</tissue>
    </source>
</reference>
<gene>
    <name evidence="2" type="ORF">MA16_Dca002659</name>
</gene>
<dbReference type="PANTHER" id="PTHR24559:SF444">
    <property type="entry name" value="REVERSE TRANSCRIPTASE DOMAIN-CONTAINING PROTEIN"/>
    <property type="match status" value="1"/>
</dbReference>
<dbReference type="EMBL" id="KZ502052">
    <property type="protein sequence ID" value="PKU84147.1"/>
    <property type="molecule type" value="Genomic_DNA"/>
</dbReference>
<feature type="domain" description="Reverse transcriptase" evidence="1">
    <location>
        <begin position="3"/>
        <end position="52"/>
    </location>
</feature>
<dbReference type="SUPFAM" id="SSF56672">
    <property type="entry name" value="DNA/RNA polymerases"/>
    <property type="match status" value="1"/>
</dbReference>
<proteinExistence type="predicted"/>
<dbReference type="InterPro" id="IPR043128">
    <property type="entry name" value="Rev_trsase/Diguanyl_cyclase"/>
</dbReference>
<dbReference type="AlphaFoldDB" id="A0A2I0X892"/>
<evidence type="ECO:0000313" key="2">
    <source>
        <dbReference type="EMBL" id="PKU84147.1"/>
    </source>
</evidence>
<dbReference type="InterPro" id="IPR043502">
    <property type="entry name" value="DNA/RNA_pol_sf"/>
</dbReference>
<dbReference type="Gene3D" id="3.30.70.270">
    <property type="match status" value="1"/>
</dbReference>
<dbReference type="Proteomes" id="UP000233837">
    <property type="component" value="Unassembled WGS sequence"/>
</dbReference>
<evidence type="ECO:0000259" key="1">
    <source>
        <dbReference type="Pfam" id="PF00078"/>
    </source>
</evidence>